<evidence type="ECO:0000313" key="1">
    <source>
        <dbReference type="EMBL" id="AXY23444.1"/>
    </source>
</evidence>
<evidence type="ECO:0000313" key="2">
    <source>
        <dbReference type="Proteomes" id="UP000264120"/>
    </source>
</evidence>
<dbReference type="Proteomes" id="UP000264120">
    <property type="component" value="Chromosome"/>
</dbReference>
<dbReference type="Gene3D" id="3.30.70.1240">
    <property type="entry name" value="DOPA-like domains"/>
    <property type="match status" value="1"/>
</dbReference>
<reference evidence="1 2" key="1">
    <citation type="submission" date="2017-08" db="EMBL/GenBank/DDBJ databases">
        <title>Complete genome sequence of Gluconacetobacter saccharivorans CV1 isolated from Fermented Vinegar.</title>
        <authorList>
            <person name="Kim S.-Y."/>
        </authorList>
    </citation>
    <scope>NUCLEOTIDE SEQUENCE [LARGE SCALE GENOMIC DNA]</scope>
    <source>
        <strain evidence="1 2">CV1</strain>
    </source>
</reference>
<dbReference type="OrthoDB" id="572228at2"/>
<dbReference type="SUPFAM" id="SSF143410">
    <property type="entry name" value="DOPA-like"/>
    <property type="match status" value="1"/>
</dbReference>
<accession>A0A347WF01</accession>
<dbReference type="RefSeq" id="WP_118963344.1">
    <property type="nucleotide sequence ID" value="NZ_CP023036.1"/>
</dbReference>
<dbReference type="GeneID" id="98312356"/>
<dbReference type="Pfam" id="PF08883">
    <property type="entry name" value="DOPA_dioxygen"/>
    <property type="match status" value="1"/>
</dbReference>
<dbReference type="AlphaFoldDB" id="A0A347WF01"/>
<dbReference type="KEGG" id="ksc:CD178_02697"/>
<organism evidence="1 2">
    <name type="scientific">Komagataeibacter saccharivorans</name>
    <dbReference type="NCBI Taxonomy" id="265959"/>
    <lineage>
        <taxon>Bacteria</taxon>
        <taxon>Pseudomonadati</taxon>
        <taxon>Pseudomonadota</taxon>
        <taxon>Alphaproteobacteria</taxon>
        <taxon>Acetobacterales</taxon>
        <taxon>Acetobacteraceae</taxon>
        <taxon>Komagataeibacter</taxon>
    </lineage>
</organism>
<name>A0A347WF01_9PROT</name>
<keyword evidence="2" id="KW-1185">Reference proteome</keyword>
<keyword evidence="1" id="KW-0223">Dioxygenase</keyword>
<dbReference type="PANTHER" id="PTHR36423">
    <property type="entry name" value="AFR070WP"/>
    <property type="match status" value="1"/>
</dbReference>
<gene>
    <name evidence="1" type="ORF">CD178_02697</name>
</gene>
<keyword evidence="1" id="KW-0560">Oxidoreductase</keyword>
<dbReference type="InterPro" id="IPR014980">
    <property type="entry name" value="DOPA_dioxygen"/>
</dbReference>
<proteinExistence type="predicted"/>
<dbReference type="EMBL" id="CP023036">
    <property type="protein sequence ID" value="AXY23444.1"/>
    <property type="molecule type" value="Genomic_DNA"/>
</dbReference>
<sequence length="142" mass="15647">MTDASPSPRHVAEIASYHAHVYFDDATGRATATRLRDLIAARFPVRLGRWHDVPVGPHVAPMYQIAFATPVFAALVPWLMLNHGGLNILIHPNTRNPRRDHLCDGLWIGRPRALLSDRLPDHADEADGAGEVNTQPDPAAEI</sequence>
<dbReference type="PANTHER" id="PTHR36423:SF2">
    <property type="entry name" value="AFR070WP"/>
    <property type="match status" value="1"/>
</dbReference>
<protein>
    <submittedName>
        <fullName evidence="1">Dopa 4,5-dioxygenase family</fullName>
    </submittedName>
</protein>
<dbReference type="InterPro" id="IPR023389">
    <property type="entry name" value="DOPA-like_sf"/>
</dbReference>
<dbReference type="GO" id="GO:0051213">
    <property type="term" value="F:dioxygenase activity"/>
    <property type="evidence" value="ECO:0007669"/>
    <property type="project" value="UniProtKB-KW"/>
</dbReference>